<accession>W6MTN6</accession>
<dbReference type="GO" id="GO:0005739">
    <property type="term" value="C:mitochondrion"/>
    <property type="evidence" value="ECO:0007669"/>
    <property type="project" value="UniProtKB-SubCell"/>
</dbReference>
<dbReference type="HOGENOM" id="CLU_1030822_0_0_1"/>
<dbReference type="Proteomes" id="UP000019384">
    <property type="component" value="Unassembled WGS sequence"/>
</dbReference>
<dbReference type="GeneID" id="34521945"/>
<gene>
    <name evidence="6" type="ORF">KUCA_T00004550001</name>
</gene>
<keyword evidence="5" id="KW-0496">Mitochondrion</keyword>
<evidence type="ECO:0000256" key="3">
    <source>
        <dbReference type="ARBA" id="ARBA00006716"/>
    </source>
</evidence>
<evidence type="ECO:0000256" key="2">
    <source>
        <dbReference type="ARBA" id="ARBA00004173"/>
    </source>
</evidence>
<organism evidence="6 7">
    <name type="scientific">Kuraishia capsulata CBS 1993</name>
    <dbReference type="NCBI Taxonomy" id="1382522"/>
    <lineage>
        <taxon>Eukaryota</taxon>
        <taxon>Fungi</taxon>
        <taxon>Dikarya</taxon>
        <taxon>Ascomycota</taxon>
        <taxon>Saccharomycotina</taxon>
        <taxon>Pichiomycetes</taxon>
        <taxon>Pichiales</taxon>
        <taxon>Pichiaceae</taxon>
        <taxon>Kuraishia</taxon>
    </lineage>
</organism>
<reference evidence="6" key="1">
    <citation type="submission" date="2013-12" db="EMBL/GenBank/DDBJ databases">
        <authorList>
            <person name="Genoscope - CEA"/>
        </authorList>
    </citation>
    <scope>NUCLEOTIDE SEQUENCE</scope>
    <source>
        <strain evidence="6">CBS 1993</strain>
    </source>
</reference>
<dbReference type="RefSeq" id="XP_022460557.1">
    <property type="nucleotide sequence ID" value="XM_022601297.1"/>
</dbReference>
<comment type="subcellular location">
    <subcellularLocation>
        <location evidence="2">Mitochondrion</location>
    </subcellularLocation>
</comment>
<keyword evidence="7" id="KW-1185">Reference proteome</keyword>
<dbReference type="InterPro" id="IPR031415">
    <property type="entry name" value="Rrg8"/>
</dbReference>
<evidence type="ECO:0000256" key="5">
    <source>
        <dbReference type="ARBA" id="ARBA00023128"/>
    </source>
</evidence>
<proteinExistence type="inferred from homology"/>
<comment type="function">
    <text evidence="1">Required for respiratory activity and maintenance and expression of the mitochondrial genome.</text>
</comment>
<protein>
    <recommendedName>
        <fullName evidence="4">Required for respiratory growth protein 8, mitochondrial</fullName>
    </recommendedName>
</protein>
<evidence type="ECO:0000256" key="4">
    <source>
        <dbReference type="ARBA" id="ARBA00013944"/>
    </source>
</evidence>
<name>W6MTN6_9ASCO</name>
<evidence type="ECO:0000313" key="7">
    <source>
        <dbReference type="Proteomes" id="UP000019384"/>
    </source>
</evidence>
<sequence length="270" mass="31015">MKLGLFPLVGSAKNKFRIPKDKIKLEDSPLLATFDKWIGIRKALSPNLKIKDAYPSLENNIFAKILSSPSRSARTAHTNSRIPRDLLIPFMVKASPTDPTKQLLIPSLLEKDSTNVKYAFGLMEILGRFQHKQAWKRLVPRLSSDHRGTPDVSWLSSTPSVVKEIYKNNVSKDIQDLRFSTEKWFFKRFPEKRKCVVALNFSSEDSKPYRLKSIKDRRVFVLNVALYLETDLLEQLSSAVNSPNEVYLDLVNEGCFELVKHLYLLAVYDR</sequence>
<dbReference type="Pfam" id="PF17068">
    <property type="entry name" value="RRG8"/>
    <property type="match status" value="1"/>
</dbReference>
<reference evidence="6" key="2">
    <citation type="submission" date="2014-02" db="EMBL/GenBank/DDBJ databases">
        <title>Complete DNA sequence of /Kuraishia capsulata/ illustrates novel genomic features among budding yeasts (/Saccharomycotina/).</title>
        <authorList>
            <person name="Morales L."/>
            <person name="Noel B."/>
            <person name="Porcel B."/>
            <person name="Marcet-Houben M."/>
            <person name="Hullo M-F."/>
            <person name="Sacerdot C."/>
            <person name="Tekaia F."/>
            <person name="Leh-Louis V."/>
            <person name="Despons L."/>
            <person name="Khanna V."/>
            <person name="Aury J-M."/>
            <person name="Barbe V."/>
            <person name="Couloux A."/>
            <person name="Labadie K."/>
            <person name="Pelletier E."/>
            <person name="Souciet J-L."/>
            <person name="Boekhout T."/>
            <person name="Gabaldon T."/>
            <person name="Wincker P."/>
            <person name="Dujon B."/>
        </authorList>
    </citation>
    <scope>NUCLEOTIDE SEQUENCE</scope>
    <source>
        <strain evidence="6">CBS 1993</strain>
    </source>
</reference>
<evidence type="ECO:0000313" key="6">
    <source>
        <dbReference type="EMBL" id="CDK28567.1"/>
    </source>
</evidence>
<dbReference type="AlphaFoldDB" id="W6MTN6"/>
<evidence type="ECO:0000256" key="1">
    <source>
        <dbReference type="ARBA" id="ARBA00003548"/>
    </source>
</evidence>
<comment type="similarity">
    <text evidence="3">Belongs to the RRG8 family.</text>
</comment>
<dbReference type="EMBL" id="HG793129">
    <property type="protein sequence ID" value="CDK28567.1"/>
    <property type="molecule type" value="Genomic_DNA"/>
</dbReference>